<feature type="transmembrane region" description="Helical" evidence="4">
    <location>
        <begin position="191"/>
        <end position="211"/>
    </location>
</feature>
<reference evidence="6 7" key="1">
    <citation type="submission" date="2019-12" db="EMBL/GenBank/DDBJ databases">
        <title>Novel species isolated from a subtropical stream in China.</title>
        <authorList>
            <person name="Lu H."/>
        </authorList>
    </citation>
    <scope>NUCLEOTIDE SEQUENCE [LARGE SCALE GENOMIC DNA]</scope>
    <source>
        <strain evidence="6 7">FT94W</strain>
    </source>
</reference>
<dbReference type="Gene3D" id="1.10.287.950">
    <property type="entry name" value="Methyl-accepting chemotaxis protein"/>
    <property type="match status" value="1"/>
</dbReference>
<dbReference type="Pfam" id="PF00015">
    <property type="entry name" value="MCPsignal"/>
    <property type="match status" value="1"/>
</dbReference>
<dbReference type="PANTHER" id="PTHR43531:SF14">
    <property type="entry name" value="METHYL-ACCEPTING CHEMOTAXIS PROTEIN I-RELATED"/>
    <property type="match status" value="1"/>
</dbReference>
<keyword evidence="7" id="KW-1185">Reference proteome</keyword>
<dbReference type="InterPro" id="IPR047347">
    <property type="entry name" value="YvaQ-like_sensor"/>
</dbReference>
<evidence type="ECO:0000259" key="5">
    <source>
        <dbReference type="PROSITE" id="PS50111"/>
    </source>
</evidence>
<evidence type="ECO:0000256" key="2">
    <source>
        <dbReference type="ARBA" id="ARBA00029447"/>
    </source>
</evidence>
<dbReference type="InterPro" id="IPR051310">
    <property type="entry name" value="MCP_chemotaxis"/>
</dbReference>
<dbReference type="PRINTS" id="PR00260">
    <property type="entry name" value="CHEMTRNSDUCR"/>
</dbReference>
<accession>A0ABW9V4Y0</accession>
<evidence type="ECO:0000256" key="1">
    <source>
        <dbReference type="ARBA" id="ARBA00022481"/>
    </source>
</evidence>
<proteinExistence type="inferred from homology"/>
<keyword evidence="4" id="KW-1133">Transmembrane helix</keyword>
<evidence type="ECO:0000313" key="6">
    <source>
        <dbReference type="EMBL" id="MYM34625.1"/>
    </source>
</evidence>
<dbReference type="SUPFAM" id="SSF58104">
    <property type="entry name" value="Methyl-accepting chemotaxis protein (MCP) signaling domain"/>
    <property type="match status" value="1"/>
</dbReference>
<comment type="similarity">
    <text evidence="2">Belongs to the methyl-accepting chemotaxis (MCP) protein family.</text>
</comment>
<dbReference type="SMART" id="SM00283">
    <property type="entry name" value="MA"/>
    <property type="match status" value="1"/>
</dbReference>
<dbReference type="InterPro" id="IPR004089">
    <property type="entry name" value="MCPsignal_dom"/>
</dbReference>
<dbReference type="Proteomes" id="UP000449678">
    <property type="component" value="Unassembled WGS sequence"/>
</dbReference>
<keyword evidence="3" id="KW-0807">Transducer</keyword>
<dbReference type="InterPro" id="IPR004090">
    <property type="entry name" value="Chemotax_Me-accpt_rcpt"/>
</dbReference>
<keyword evidence="1" id="KW-0488">Methylation</keyword>
<keyword evidence="4" id="KW-0812">Transmembrane</keyword>
<evidence type="ECO:0000256" key="3">
    <source>
        <dbReference type="PROSITE-ProRule" id="PRU00284"/>
    </source>
</evidence>
<evidence type="ECO:0000256" key="4">
    <source>
        <dbReference type="SAM" id="Phobius"/>
    </source>
</evidence>
<name>A0ABW9V4Y0_9BURK</name>
<dbReference type="RefSeq" id="WP_160990030.1">
    <property type="nucleotide sequence ID" value="NZ_WWCO01000006.1"/>
</dbReference>
<keyword evidence="4" id="KW-0472">Membrane</keyword>
<feature type="domain" description="Methyl-accepting transducer" evidence="5">
    <location>
        <begin position="273"/>
        <end position="502"/>
    </location>
</feature>
<dbReference type="CDD" id="cd11386">
    <property type="entry name" value="MCP_signal"/>
    <property type="match status" value="1"/>
</dbReference>
<dbReference type="PROSITE" id="PS50111">
    <property type="entry name" value="CHEMOTAXIS_TRANSDUC_2"/>
    <property type="match status" value="1"/>
</dbReference>
<protein>
    <submittedName>
        <fullName evidence="6">Methyl-accepting chemotaxis protein</fullName>
    </submittedName>
</protein>
<sequence length="553" mass="59059">MTLLRDLKLATKLGLAFALVLALAAAVDVFAIIKLAQLNSASTELSDRWMPAMRVVQDLKAQIARVRTREFQYIISSDPKQMDQYDKVIANDLVDLRKMQDTYVKLIATPEERALYNDFLSMWDRYMAEDAKIRAAMRQGDDTAAKQLIRGESNKLIVSLRGQVDKLVKLYEEGGDAASDRGDALYASARLWIITLLIGSIVLGALCATLITRWLVQRLGGEPDYAVAIAGQIADGDLSVAIDTRDGDRDSLLFAMKSMRDSLAGLVERVRAGTDTIASASQQIAAGNVDLSARTEQQAASLEETAASMEELTSTVKQNSASASEANQLALSASAVAQQGGAVVSQVVQTMGSINQSSRKIVDIIGVIDGIAFQTNILALNAAVEAARAGEQGRGFAVVATEVRNLAQRSAAAAKEIKELISDSVQQVENGSQLVEQAGATMENVVDSVRRVTDIMSEISAAGEEQRAGIEQVNTAIAGMDAVTQQNAALVEEATAASQSMQDQAAALSELVSVFRLAAQPSGRAGARRDLHIVTTPAARQPAPVAALERRRA</sequence>
<dbReference type="InterPro" id="IPR024478">
    <property type="entry name" value="HlyB_4HB_MCP"/>
</dbReference>
<evidence type="ECO:0000313" key="7">
    <source>
        <dbReference type="Proteomes" id="UP000449678"/>
    </source>
</evidence>
<dbReference type="PANTHER" id="PTHR43531">
    <property type="entry name" value="PROTEIN ICFG"/>
    <property type="match status" value="1"/>
</dbReference>
<gene>
    <name evidence="6" type="ORF">GTP38_09770</name>
</gene>
<dbReference type="CDD" id="cd19411">
    <property type="entry name" value="MCP2201-like_sensor"/>
    <property type="match status" value="1"/>
</dbReference>
<dbReference type="EMBL" id="WWCO01000006">
    <property type="protein sequence ID" value="MYM34625.1"/>
    <property type="molecule type" value="Genomic_DNA"/>
</dbReference>
<dbReference type="Pfam" id="PF12729">
    <property type="entry name" value="4HB_MCP_1"/>
    <property type="match status" value="1"/>
</dbReference>
<comment type="caution">
    <text evidence="6">The sequence shown here is derived from an EMBL/GenBank/DDBJ whole genome shotgun (WGS) entry which is preliminary data.</text>
</comment>
<organism evidence="6 7">
    <name type="scientific">Duganella lactea</name>
    <dbReference type="NCBI Taxonomy" id="2692173"/>
    <lineage>
        <taxon>Bacteria</taxon>
        <taxon>Pseudomonadati</taxon>
        <taxon>Pseudomonadota</taxon>
        <taxon>Betaproteobacteria</taxon>
        <taxon>Burkholderiales</taxon>
        <taxon>Oxalobacteraceae</taxon>
        <taxon>Telluria group</taxon>
        <taxon>Duganella</taxon>
    </lineage>
</organism>